<dbReference type="SUPFAM" id="SSF54292">
    <property type="entry name" value="2Fe-2S ferredoxin-like"/>
    <property type="match status" value="1"/>
</dbReference>
<gene>
    <name evidence="12" type="primary">ophA1</name>
    <name evidence="12" type="ORF">RS84_02116</name>
</gene>
<dbReference type="PANTHER" id="PTHR47354">
    <property type="entry name" value="NADH OXIDOREDUCTASE HCR"/>
    <property type="match status" value="1"/>
</dbReference>
<dbReference type="PROSITE" id="PS00197">
    <property type="entry name" value="2FE2S_FER_1"/>
    <property type="match status" value="1"/>
</dbReference>
<evidence type="ECO:0000256" key="8">
    <source>
        <dbReference type="ARBA" id="ARBA00023004"/>
    </source>
</evidence>
<evidence type="ECO:0000256" key="6">
    <source>
        <dbReference type="ARBA" id="ARBA00022723"/>
    </source>
</evidence>
<evidence type="ECO:0000256" key="3">
    <source>
        <dbReference type="ARBA" id="ARBA00022630"/>
    </source>
</evidence>
<dbReference type="Gene3D" id="3.10.20.30">
    <property type="match status" value="1"/>
</dbReference>
<dbReference type="InterPro" id="IPR006058">
    <property type="entry name" value="2Fe2S_fd_BS"/>
</dbReference>
<evidence type="ECO:0000313" key="13">
    <source>
        <dbReference type="Proteomes" id="UP000033900"/>
    </source>
</evidence>
<feature type="domain" description="2Fe-2S ferredoxin-type" evidence="10">
    <location>
        <begin position="234"/>
        <end position="325"/>
    </location>
</feature>
<dbReference type="Gene3D" id="2.40.30.10">
    <property type="entry name" value="Translation factors"/>
    <property type="match status" value="1"/>
</dbReference>
<evidence type="ECO:0000256" key="2">
    <source>
        <dbReference type="ARBA" id="ARBA00001974"/>
    </source>
</evidence>
<dbReference type="InterPro" id="IPR039261">
    <property type="entry name" value="FNR_nucleotide-bd"/>
</dbReference>
<dbReference type="InterPro" id="IPR050415">
    <property type="entry name" value="MRET"/>
</dbReference>
<keyword evidence="6" id="KW-0479">Metal-binding</keyword>
<dbReference type="GO" id="GO:0046872">
    <property type="term" value="F:metal ion binding"/>
    <property type="evidence" value="ECO:0007669"/>
    <property type="project" value="UniProtKB-KW"/>
</dbReference>
<keyword evidence="12" id="KW-0223">Dioxygenase</keyword>
<dbReference type="Gene3D" id="3.40.50.80">
    <property type="entry name" value="Nucleotide-binding domain of ferredoxin-NADP reductase (FNR) module"/>
    <property type="match status" value="1"/>
</dbReference>
<evidence type="ECO:0000259" key="10">
    <source>
        <dbReference type="PROSITE" id="PS51085"/>
    </source>
</evidence>
<keyword evidence="7 12" id="KW-0560">Oxidoreductase</keyword>
<dbReference type="Pfam" id="PF22290">
    <property type="entry name" value="DmmA-like_N"/>
    <property type="match status" value="1"/>
</dbReference>
<dbReference type="EC" id="1.-.-.-" evidence="12"/>
<dbReference type="OrthoDB" id="502624at2"/>
<evidence type="ECO:0000256" key="5">
    <source>
        <dbReference type="ARBA" id="ARBA00022714"/>
    </source>
</evidence>
<keyword evidence="3" id="KW-0285">Flavoprotein</keyword>
<keyword evidence="4" id="KW-0288">FMN</keyword>
<dbReference type="InterPro" id="IPR017927">
    <property type="entry name" value="FAD-bd_FR_type"/>
</dbReference>
<proteinExistence type="predicted"/>
<comment type="cofactor">
    <cofactor evidence="1">
        <name>FMN</name>
        <dbReference type="ChEBI" id="CHEBI:58210"/>
    </cofactor>
</comment>
<comment type="cofactor">
    <cofactor evidence="2">
        <name>FAD</name>
        <dbReference type="ChEBI" id="CHEBI:57692"/>
    </cofactor>
</comment>
<reference evidence="12 13" key="1">
    <citation type="submission" date="2015-02" db="EMBL/GenBank/DDBJ databases">
        <title>Draft genome sequences of ten Microbacterium spp. with emphasis on heavy metal contaminated environments.</title>
        <authorList>
            <person name="Corretto E."/>
        </authorList>
    </citation>
    <scope>NUCLEOTIDE SEQUENCE [LARGE SCALE GENOMIC DNA]</scope>
    <source>
        <strain evidence="12 13">SA35</strain>
    </source>
</reference>
<dbReference type="EMBL" id="JYJB01000009">
    <property type="protein sequence ID" value="KJL47325.1"/>
    <property type="molecule type" value="Genomic_DNA"/>
</dbReference>
<dbReference type="GO" id="GO:0051537">
    <property type="term" value="F:2 iron, 2 sulfur cluster binding"/>
    <property type="evidence" value="ECO:0007669"/>
    <property type="project" value="UniProtKB-KW"/>
</dbReference>
<evidence type="ECO:0000259" key="11">
    <source>
        <dbReference type="PROSITE" id="PS51384"/>
    </source>
</evidence>
<evidence type="ECO:0000256" key="4">
    <source>
        <dbReference type="ARBA" id="ARBA00022643"/>
    </source>
</evidence>
<dbReference type="Pfam" id="PF00111">
    <property type="entry name" value="Fer2"/>
    <property type="match status" value="1"/>
</dbReference>
<dbReference type="RefSeq" id="WP_045257732.1">
    <property type="nucleotide sequence ID" value="NZ_JYJB01000009.1"/>
</dbReference>
<evidence type="ECO:0000256" key="7">
    <source>
        <dbReference type="ARBA" id="ARBA00023002"/>
    </source>
</evidence>
<dbReference type="PROSITE" id="PS51384">
    <property type="entry name" value="FAD_FR"/>
    <property type="match status" value="1"/>
</dbReference>
<dbReference type="SUPFAM" id="SSF52343">
    <property type="entry name" value="Ferredoxin reductase-like, C-terminal NADP-linked domain"/>
    <property type="match status" value="1"/>
</dbReference>
<accession>A0A0M2HQY3</accession>
<name>A0A0M2HQY3_9MICO</name>
<organism evidence="12 13">
    <name type="scientific">Microbacterium hydrocarbonoxydans</name>
    <dbReference type="NCBI Taxonomy" id="273678"/>
    <lineage>
        <taxon>Bacteria</taxon>
        <taxon>Bacillati</taxon>
        <taxon>Actinomycetota</taxon>
        <taxon>Actinomycetes</taxon>
        <taxon>Micrococcales</taxon>
        <taxon>Microbacteriaceae</taxon>
        <taxon>Microbacterium</taxon>
    </lineage>
</organism>
<keyword evidence="8" id="KW-0408">Iron</keyword>
<dbReference type="PANTHER" id="PTHR47354:SF2">
    <property type="entry name" value="BLR2392 PROTEIN"/>
    <property type="match status" value="1"/>
</dbReference>
<dbReference type="PATRIC" id="fig|273678.4.peg.2120"/>
<dbReference type="STRING" id="273678.RS84_02116"/>
<keyword evidence="5" id="KW-0001">2Fe-2S</keyword>
<evidence type="ECO:0000256" key="1">
    <source>
        <dbReference type="ARBA" id="ARBA00001917"/>
    </source>
</evidence>
<keyword evidence="13" id="KW-1185">Reference proteome</keyword>
<dbReference type="PROSITE" id="PS51085">
    <property type="entry name" value="2FE2S_FER_2"/>
    <property type="match status" value="1"/>
</dbReference>
<dbReference type="InterPro" id="IPR036010">
    <property type="entry name" value="2Fe-2S_ferredoxin-like_sf"/>
</dbReference>
<dbReference type="Proteomes" id="UP000033900">
    <property type="component" value="Unassembled WGS sequence"/>
</dbReference>
<dbReference type="InterPro" id="IPR012675">
    <property type="entry name" value="Beta-grasp_dom_sf"/>
</dbReference>
<dbReference type="GO" id="GO:0051213">
    <property type="term" value="F:dioxygenase activity"/>
    <property type="evidence" value="ECO:0007669"/>
    <property type="project" value="UniProtKB-KW"/>
</dbReference>
<protein>
    <submittedName>
        <fullName evidence="12">Phthalate dioxygenase reductase</fullName>
        <ecNumber evidence="12">1.-.-.-</ecNumber>
    </submittedName>
</protein>
<evidence type="ECO:0000256" key="9">
    <source>
        <dbReference type="ARBA" id="ARBA00023014"/>
    </source>
</evidence>
<comment type="caution">
    <text evidence="12">The sequence shown here is derived from an EMBL/GenBank/DDBJ whole genome shotgun (WGS) entry which is preliminary data.</text>
</comment>
<dbReference type="InterPro" id="IPR001041">
    <property type="entry name" value="2Fe-2S_ferredoxin-type"/>
</dbReference>
<dbReference type="InterPro" id="IPR017938">
    <property type="entry name" value="Riboflavin_synthase-like_b-brl"/>
</dbReference>
<dbReference type="CDD" id="cd06185">
    <property type="entry name" value="PDR_like"/>
    <property type="match status" value="1"/>
</dbReference>
<dbReference type="AlphaFoldDB" id="A0A0M2HQY3"/>
<dbReference type="CDD" id="cd00207">
    <property type="entry name" value="fer2"/>
    <property type="match status" value="1"/>
</dbReference>
<dbReference type="SUPFAM" id="SSF63380">
    <property type="entry name" value="Riboflavin synthase domain-like"/>
    <property type="match status" value="1"/>
</dbReference>
<sequence>MAQSHTVKWQQATVRESAPLTDRIHRIVLSPDTQRRLDPGMHVDVRIRVDGEPVTRSYSVVEPVGEGGDFAISVMRTDVSRGGAAVVHALRPGDRVDVTYPLQDFPYRHGAARYVFLAGGVGITAVLGMARAARAAGAEYQVVYCGRSRDAMAYLDDLTAEHGERLQVCVGDEGTSLDIPQFVDAVAVDAELYMCGPIRLMDAVRRAWDASGRPYANLRFETFGNSGWHEAQPFRVRIPAVGIDCVVPADKTLLETLEDAGADPMFDCRKGECGICEARVIGLAGDIDHRDVFYSERQRDARSKICPCVSRVRLEGEEMAVIELQLS</sequence>
<dbReference type="PRINTS" id="PR00409">
    <property type="entry name" value="PHDIOXRDTASE"/>
</dbReference>
<dbReference type="InterPro" id="IPR054582">
    <property type="entry name" value="DmmA-like_N"/>
</dbReference>
<evidence type="ECO:0000313" key="12">
    <source>
        <dbReference type="EMBL" id="KJL47325.1"/>
    </source>
</evidence>
<feature type="domain" description="FAD-binding FR-type" evidence="11">
    <location>
        <begin position="7"/>
        <end position="108"/>
    </location>
</feature>
<keyword evidence="9" id="KW-0411">Iron-sulfur</keyword>